<name>A0A975T5T1_9NOST</name>
<gene>
    <name evidence="1" type="ORF">B6N60_01252</name>
</gene>
<evidence type="ECO:0000313" key="2">
    <source>
        <dbReference type="Proteomes" id="UP000683511"/>
    </source>
</evidence>
<dbReference type="AlphaFoldDB" id="A0A975T5T1"/>
<evidence type="ECO:0000313" key="1">
    <source>
        <dbReference type="EMBL" id="QXE22569.1"/>
    </source>
</evidence>
<dbReference type="EMBL" id="CP021056">
    <property type="protein sequence ID" value="QXE22569.1"/>
    <property type="molecule type" value="Genomic_DNA"/>
</dbReference>
<dbReference type="KEGG" id="rsin:B6N60_01252"/>
<reference evidence="1" key="1">
    <citation type="submission" date="2017-04" db="EMBL/GenBank/DDBJ databases">
        <title>Genome deletions in a multicellular cyanobacterial endosymbiont for morphological adaptation in marine diatoms.</title>
        <authorList>
            <person name="Wang Y."/>
            <person name="Gao H."/>
            <person name="Li R."/>
            <person name="Xu X."/>
        </authorList>
    </citation>
    <scope>NUCLEOTIDE SEQUENCE</scope>
    <source>
        <strain evidence="1">FACHB 800</strain>
    </source>
</reference>
<proteinExistence type="predicted"/>
<keyword evidence="2" id="KW-1185">Reference proteome</keyword>
<dbReference type="Proteomes" id="UP000683511">
    <property type="component" value="Chromosome"/>
</dbReference>
<organism evidence="1 2">
    <name type="scientific">Richelia sinica FACHB-800</name>
    <dbReference type="NCBI Taxonomy" id="1357546"/>
    <lineage>
        <taxon>Bacteria</taxon>
        <taxon>Bacillati</taxon>
        <taxon>Cyanobacteriota</taxon>
        <taxon>Cyanophyceae</taxon>
        <taxon>Nostocales</taxon>
        <taxon>Nostocaceae</taxon>
        <taxon>Richelia</taxon>
    </lineage>
</organism>
<accession>A0A975T5T1</accession>
<sequence>MLVIFASLTVRIWQRDQSKDRKGFRAIGQAKIMAKNPAYSLLVGKT</sequence>
<protein>
    <submittedName>
        <fullName evidence="1">Uncharacterized protein</fullName>
    </submittedName>
</protein>